<dbReference type="GO" id="GO:0000287">
    <property type="term" value="F:magnesium ion binding"/>
    <property type="evidence" value="ECO:0007669"/>
    <property type="project" value="TreeGrafter"/>
</dbReference>
<dbReference type="Pfam" id="PF08282">
    <property type="entry name" value="Hydrolase_3"/>
    <property type="match status" value="1"/>
</dbReference>
<proteinExistence type="predicted"/>
<dbReference type="InterPro" id="IPR000150">
    <property type="entry name" value="Cof"/>
</dbReference>
<dbReference type="NCBIfam" id="TIGR01484">
    <property type="entry name" value="HAD-SF-IIB"/>
    <property type="match status" value="1"/>
</dbReference>
<dbReference type="EMBL" id="CP045143">
    <property type="protein sequence ID" value="QFR22376.1"/>
    <property type="molecule type" value="Genomic_DNA"/>
</dbReference>
<dbReference type="CDD" id="cd07518">
    <property type="entry name" value="HAD_YbiV-Like"/>
    <property type="match status" value="1"/>
</dbReference>
<dbReference type="SFLD" id="SFLDS00003">
    <property type="entry name" value="Haloacid_Dehalogenase"/>
    <property type="match status" value="1"/>
</dbReference>
<dbReference type="InterPro" id="IPR006379">
    <property type="entry name" value="HAD-SF_hydro_IIB"/>
</dbReference>
<protein>
    <submittedName>
        <fullName evidence="1">Cof-type HAD-IIB family hydrolase</fullName>
    </submittedName>
</protein>
<dbReference type="SFLD" id="SFLDG01140">
    <property type="entry name" value="C2.B:_Phosphomannomutase_and_P"/>
    <property type="match status" value="1"/>
</dbReference>
<dbReference type="KEGG" id="lhb:D1010_02320"/>
<organism evidence="1 2">
    <name type="scientific">Schleiferilactobacillus harbinensis</name>
    <dbReference type="NCBI Taxonomy" id="304207"/>
    <lineage>
        <taxon>Bacteria</taxon>
        <taxon>Bacillati</taxon>
        <taxon>Bacillota</taxon>
        <taxon>Bacilli</taxon>
        <taxon>Lactobacillales</taxon>
        <taxon>Lactobacillaceae</taxon>
        <taxon>Schleiferilactobacillus</taxon>
    </lineage>
</organism>
<dbReference type="GO" id="GO:0016791">
    <property type="term" value="F:phosphatase activity"/>
    <property type="evidence" value="ECO:0007669"/>
    <property type="project" value="TreeGrafter"/>
</dbReference>
<gene>
    <name evidence="1" type="ORF">D1010_02320</name>
</gene>
<dbReference type="NCBIfam" id="TIGR00099">
    <property type="entry name" value="Cof-subfamily"/>
    <property type="match status" value="1"/>
</dbReference>
<dbReference type="PROSITE" id="PS01229">
    <property type="entry name" value="COF_2"/>
    <property type="match status" value="1"/>
</dbReference>
<dbReference type="Gene3D" id="3.30.1240.10">
    <property type="match status" value="1"/>
</dbReference>
<dbReference type="InterPro" id="IPR036412">
    <property type="entry name" value="HAD-like_sf"/>
</dbReference>
<dbReference type="RefSeq" id="WP_146994258.1">
    <property type="nucleotide sequence ID" value="NZ_BJTX01000016.1"/>
</dbReference>
<dbReference type="InterPro" id="IPR023214">
    <property type="entry name" value="HAD_sf"/>
</dbReference>
<evidence type="ECO:0000313" key="1">
    <source>
        <dbReference type="EMBL" id="QFR22376.1"/>
    </source>
</evidence>
<dbReference type="GO" id="GO:0005829">
    <property type="term" value="C:cytosol"/>
    <property type="evidence" value="ECO:0007669"/>
    <property type="project" value="TreeGrafter"/>
</dbReference>
<reference evidence="1 2" key="1">
    <citation type="submission" date="2019-10" db="EMBL/GenBank/DDBJ databases">
        <title>The completed genome of Lactobacillus harbinensis M1.</title>
        <authorList>
            <person name="Zheng Y."/>
        </authorList>
    </citation>
    <scope>NUCLEOTIDE SEQUENCE [LARGE SCALE GENOMIC DNA]</scope>
    <source>
        <strain evidence="1 2">M1</strain>
    </source>
</reference>
<accession>A0A510TTV1</accession>
<name>A0A510TTV1_9LACO</name>
<sequence>MTPVRLIAADMDGTFLDDHSTFDHDRFQRVYTQLQERDIRFVAASGNQTIKMQRLFADFPNVDFIGQNGAEIQLHGEPLTAATFAPETVTKMLQIMTAYPAAQVAVCGIETVWIRQDADPQFAANMRGYYPHVTAVPDLAPYTQDIVKFDMIGNPQAMDKLTEPLRQSLAGLAVPTASGTGIIDLIQPGLDKAWALHQLSQRLAIAPAEMWAFGDGANDLSMFRYVGHSVAMANAAVAIRRAADAVAPANTASGVLAYIEQHVLAKTR</sequence>
<evidence type="ECO:0000313" key="2">
    <source>
        <dbReference type="Proteomes" id="UP000326779"/>
    </source>
</evidence>
<keyword evidence="1" id="KW-0378">Hydrolase</keyword>
<dbReference type="AlphaFoldDB" id="A0A510TTV1"/>
<dbReference type="Gene3D" id="3.40.50.1000">
    <property type="entry name" value="HAD superfamily/HAD-like"/>
    <property type="match status" value="1"/>
</dbReference>
<dbReference type="Proteomes" id="UP000326779">
    <property type="component" value="Chromosome"/>
</dbReference>
<dbReference type="PANTHER" id="PTHR10000">
    <property type="entry name" value="PHOSPHOSERINE PHOSPHATASE"/>
    <property type="match status" value="1"/>
</dbReference>
<dbReference type="PANTHER" id="PTHR10000:SF53">
    <property type="entry name" value="5-AMINO-6-(5-PHOSPHO-D-RIBITYLAMINO)URACIL PHOSPHATASE YBJI-RELATED"/>
    <property type="match status" value="1"/>
</dbReference>
<dbReference type="SUPFAM" id="SSF56784">
    <property type="entry name" value="HAD-like"/>
    <property type="match status" value="1"/>
</dbReference>